<evidence type="ECO:0000259" key="3">
    <source>
        <dbReference type="PROSITE" id="PS50011"/>
    </source>
</evidence>
<dbReference type="OrthoDB" id="1034557at2759"/>
<evidence type="ECO:0000313" key="4">
    <source>
        <dbReference type="EMBL" id="OQV11517.1"/>
    </source>
</evidence>
<evidence type="ECO:0000256" key="1">
    <source>
        <dbReference type="ARBA" id="ARBA00022837"/>
    </source>
</evidence>
<dbReference type="InterPro" id="IPR011009">
    <property type="entry name" value="Kinase-like_dom_sf"/>
</dbReference>
<keyword evidence="4" id="KW-0675">Receptor</keyword>
<dbReference type="InterPro" id="IPR018247">
    <property type="entry name" value="EF_Hand_1_Ca_BS"/>
</dbReference>
<dbReference type="InterPro" id="IPR011992">
    <property type="entry name" value="EF-hand-dom_pair"/>
</dbReference>
<dbReference type="Gene3D" id="1.10.238.10">
    <property type="entry name" value="EF-hand"/>
    <property type="match status" value="1"/>
</dbReference>
<name>A0A1W0W8J1_HYPEX</name>
<dbReference type="Gene3D" id="3.30.200.20">
    <property type="entry name" value="Phosphorylase Kinase, domain 1"/>
    <property type="match status" value="1"/>
</dbReference>
<dbReference type="InterPro" id="IPR050588">
    <property type="entry name" value="WNK_Ser-Thr_kinase"/>
</dbReference>
<sequence>MDSSPDIPDVKSIDSGTVLSVLQPITNAISISEEEANKPPGVDAAYSSSSDVFPPSSKVPLVAGKFEVIRVVVPEVPAKTVTIQAPGEHVATPCAPAAEERDKLSLEHSDSVASSAQPPKPPLLKGEEEEDEESDEDKNNRHRVVEISPCSRYHKRRERVLQREVPGIDAAFLAMDTEEGREVVWNEVQFSEKKNFKEKEEQIHQIFDNLINLHHPSILKFLRWWTDVDVNSEKPRVIFITEHISSGSLNHFIKTSKHSKTAPNGNAVHMPEKSWKRWSRQILTALNYLHTCKPPIVHGNLNLDTVFLQHNGLTKIGCVAPDAIHQHVRTCREHVNVRNLHFVAPEYAYETILTPAADIYSFGVLTLEMLIYGIPGVLGVAAKDKEKDAIALATSLNGGVAASPAPAAVDGQPTPSIFPITLEMVNVALETLEEGPVKKMIRDCLNPIAEFRPSAKNLLFDAAFFEVPTLKQIAAFAFVDYFSADHLDNWNDLAVSYGKDTSTESVIAENPWTKQVYRVNQLQNADLDKYLEDIRQGVHPLTAFGVDSPTTSLLTTPAQSTRDEGESYGLGDDFEDDLVNEIETRLVMSCMCTIRCKHDSPVASLELILRMEDKMNRHLMCDFEEDGDSPDNLTEELFDYGLINDQDQDKIRRLIESTMLSAHTRKLEVIQQQLAIPSSESLDLSADARNVEGWDVVIRSAVLNFGGASIPNGANTASTVEGVGKEILPTAAVPLTLTQLFYEDKIPVSACGGTAKGKMRSTRSMACVKEKFRHRHLYFFHKIWDQDHDGSLTAEDFDSIAETLAVIQRHGQWETDVIQRWKNYLHGWFEILISETSEYNKRQNTAVTFEDWFRFLKKVSILSDRYEELPDFIRAYGNLLFVRMDNNKDGLICVKDYRMYLAKANMDIMRANDCYAFMLNSDDMRNNDAILTRERFDELFFEYWTSHDENCKGQYIVGPYDSIPFDELERLNHPRR</sequence>
<evidence type="ECO:0000256" key="2">
    <source>
        <dbReference type="SAM" id="MobiDB-lite"/>
    </source>
</evidence>
<dbReference type="GO" id="GO:0005524">
    <property type="term" value="F:ATP binding"/>
    <property type="evidence" value="ECO:0007669"/>
    <property type="project" value="InterPro"/>
</dbReference>
<organism evidence="4 5">
    <name type="scientific">Hypsibius exemplaris</name>
    <name type="common">Freshwater tardigrade</name>
    <dbReference type="NCBI Taxonomy" id="2072580"/>
    <lineage>
        <taxon>Eukaryota</taxon>
        <taxon>Metazoa</taxon>
        <taxon>Ecdysozoa</taxon>
        <taxon>Tardigrada</taxon>
        <taxon>Eutardigrada</taxon>
        <taxon>Parachela</taxon>
        <taxon>Hypsibioidea</taxon>
        <taxon>Hypsibiidae</taxon>
        <taxon>Hypsibius</taxon>
    </lineage>
</organism>
<evidence type="ECO:0000313" key="5">
    <source>
        <dbReference type="Proteomes" id="UP000192578"/>
    </source>
</evidence>
<proteinExistence type="predicted"/>
<dbReference type="Pfam" id="PF00069">
    <property type="entry name" value="Pkinase"/>
    <property type="match status" value="1"/>
</dbReference>
<feature type="region of interest" description="Disordered" evidence="2">
    <location>
        <begin position="32"/>
        <end position="55"/>
    </location>
</feature>
<keyword evidence="5" id="KW-1185">Reference proteome</keyword>
<dbReference type="PROSITE" id="PS50011">
    <property type="entry name" value="PROTEIN_KINASE_DOM"/>
    <property type="match status" value="1"/>
</dbReference>
<feature type="compositionally biased region" description="Acidic residues" evidence="2">
    <location>
        <begin position="127"/>
        <end position="136"/>
    </location>
</feature>
<dbReference type="SUPFAM" id="SSF56112">
    <property type="entry name" value="Protein kinase-like (PK-like)"/>
    <property type="match status" value="1"/>
</dbReference>
<dbReference type="GO" id="GO:0004672">
    <property type="term" value="F:protein kinase activity"/>
    <property type="evidence" value="ECO:0007669"/>
    <property type="project" value="InterPro"/>
</dbReference>
<accession>A0A1W0W8J1</accession>
<dbReference type="PANTHER" id="PTHR13902">
    <property type="entry name" value="SERINE/THREONINE-PROTEIN KINASE WNK WITH NO LYSINE -RELATED"/>
    <property type="match status" value="1"/>
</dbReference>
<feature type="domain" description="Protein kinase" evidence="3">
    <location>
        <begin position="157"/>
        <end position="465"/>
    </location>
</feature>
<dbReference type="SUPFAM" id="SSF47473">
    <property type="entry name" value="EF-hand"/>
    <property type="match status" value="1"/>
</dbReference>
<dbReference type="Gene3D" id="1.10.510.10">
    <property type="entry name" value="Transferase(Phosphotransferase) domain 1"/>
    <property type="match status" value="1"/>
</dbReference>
<keyword evidence="1" id="KW-0106">Calcium</keyword>
<dbReference type="AlphaFoldDB" id="A0A1W0W8J1"/>
<protein>
    <submittedName>
        <fullName evidence="4">Nuclear receptor-binding protein</fullName>
    </submittedName>
</protein>
<dbReference type="EMBL" id="MTYJ01000169">
    <property type="protein sequence ID" value="OQV11517.1"/>
    <property type="molecule type" value="Genomic_DNA"/>
</dbReference>
<gene>
    <name evidence="4" type="ORF">BV898_14173</name>
</gene>
<dbReference type="PROSITE" id="PS00018">
    <property type="entry name" value="EF_HAND_1"/>
    <property type="match status" value="2"/>
</dbReference>
<reference evidence="5" key="1">
    <citation type="submission" date="2017-01" db="EMBL/GenBank/DDBJ databases">
        <title>Comparative genomics of anhydrobiosis in the tardigrade Hypsibius dujardini.</title>
        <authorList>
            <person name="Yoshida Y."/>
            <person name="Koutsovoulos G."/>
            <person name="Laetsch D."/>
            <person name="Stevens L."/>
            <person name="Kumar S."/>
            <person name="Horikawa D."/>
            <person name="Ishino K."/>
            <person name="Komine S."/>
            <person name="Tomita M."/>
            <person name="Blaxter M."/>
            <person name="Arakawa K."/>
        </authorList>
    </citation>
    <scope>NUCLEOTIDE SEQUENCE [LARGE SCALE GENOMIC DNA]</scope>
    <source>
        <strain evidence="5">Z151</strain>
    </source>
</reference>
<feature type="region of interest" description="Disordered" evidence="2">
    <location>
        <begin position="100"/>
        <end position="144"/>
    </location>
</feature>
<comment type="caution">
    <text evidence="4">The sequence shown here is derived from an EMBL/GenBank/DDBJ whole genome shotgun (WGS) entry which is preliminary data.</text>
</comment>
<feature type="compositionally biased region" description="Basic and acidic residues" evidence="2">
    <location>
        <begin position="100"/>
        <end position="110"/>
    </location>
</feature>
<dbReference type="InterPro" id="IPR000719">
    <property type="entry name" value="Prot_kinase_dom"/>
</dbReference>
<dbReference type="Proteomes" id="UP000192578">
    <property type="component" value="Unassembled WGS sequence"/>
</dbReference>